<dbReference type="GO" id="GO:0038039">
    <property type="term" value="C:G protein-coupled receptor heterodimeric complex"/>
    <property type="evidence" value="ECO:0007669"/>
    <property type="project" value="TreeGrafter"/>
</dbReference>
<organism evidence="14 15">
    <name type="scientific">Alosa alosa</name>
    <name type="common">allis shad</name>
    <dbReference type="NCBI Taxonomy" id="278164"/>
    <lineage>
        <taxon>Eukaryota</taxon>
        <taxon>Metazoa</taxon>
        <taxon>Chordata</taxon>
        <taxon>Craniata</taxon>
        <taxon>Vertebrata</taxon>
        <taxon>Euteleostomi</taxon>
        <taxon>Actinopterygii</taxon>
        <taxon>Neopterygii</taxon>
        <taxon>Teleostei</taxon>
        <taxon>Clupei</taxon>
        <taxon>Clupeiformes</taxon>
        <taxon>Clupeoidei</taxon>
        <taxon>Clupeidae</taxon>
        <taxon>Alosa</taxon>
    </lineage>
</organism>
<feature type="compositionally biased region" description="Basic and acidic residues" evidence="11">
    <location>
        <begin position="792"/>
        <end position="804"/>
    </location>
</feature>
<dbReference type="AlphaFoldDB" id="A0AAV6H8P6"/>
<evidence type="ECO:0000256" key="6">
    <source>
        <dbReference type="ARBA" id="ARBA00023136"/>
    </source>
</evidence>
<protein>
    <recommendedName>
        <fullName evidence="13">G-protein coupled receptors family 3 profile domain-containing protein</fullName>
    </recommendedName>
</protein>
<feature type="region of interest" description="Disordered" evidence="11">
    <location>
        <begin position="677"/>
        <end position="816"/>
    </location>
</feature>
<dbReference type="InterPro" id="IPR017978">
    <property type="entry name" value="GPCR_3_C"/>
</dbReference>
<evidence type="ECO:0000256" key="1">
    <source>
        <dbReference type="ARBA" id="ARBA00004141"/>
    </source>
</evidence>
<dbReference type="InterPro" id="IPR002455">
    <property type="entry name" value="GPCR3_GABA-B"/>
</dbReference>
<feature type="transmembrane region" description="Helical" evidence="12">
    <location>
        <begin position="230"/>
        <end position="252"/>
    </location>
</feature>
<feature type="compositionally biased region" description="Basic and acidic residues" evidence="11">
    <location>
        <begin position="723"/>
        <end position="732"/>
    </location>
</feature>
<feature type="compositionally biased region" description="Polar residues" evidence="11">
    <location>
        <begin position="429"/>
        <end position="439"/>
    </location>
</feature>
<dbReference type="Proteomes" id="UP000823561">
    <property type="component" value="Chromosome 3"/>
</dbReference>
<evidence type="ECO:0000256" key="12">
    <source>
        <dbReference type="SAM" id="Phobius"/>
    </source>
</evidence>
<evidence type="ECO:0000256" key="10">
    <source>
        <dbReference type="SAM" id="Coils"/>
    </source>
</evidence>
<feature type="transmembrane region" description="Helical" evidence="12">
    <location>
        <begin position="131"/>
        <end position="151"/>
    </location>
</feature>
<name>A0AAV6H8P6_9TELE</name>
<dbReference type="PRINTS" id="PR01176">
    <property type="entry name" value="GABABRECEPTR"/>
</dbReference>
<feature type="region of interest" description="Disordered" evidence="11">
    <location>
        <begin position="629"/>
        <end position="660"/>
    </location>
</feature>
<keyword evidence="15" id="KW-1185">Reference proteome</keyword>
<evidence type="ECO:0000256" key="9">
    <source>
        <dbReference type="ARBA" id="ARBA00023224"/>
    </source>
</evidence>
<evidence type="ECO:0000256" key="4">
    <source>
        <dbReference type="ARBA" id="ARBA00022989"/>
    </source>
</evidence>
<comment type="subcellular location">
    <subcellularLocation>
        <location evidence="1">Membrane</location>
        <topology evidence="1">Multi-pass membrane protein</topology>
    </subcellularLocation>
</comment>
<comment type="similarity">
    <text evidence="2">Belongs to the G-protein coupled receptor 3 family. GABA-B receptor subfamily.</text>
</comment>
<evidence type="ECO:0000256" key="2">
    <source>
        <dbReference type="ARBA" id="ARBA00008991"/>
    </source>
</evidence>
<reference evidence="14" key="1">
    <citation type="submission" date="2020-10" db="EMBL/GenBank/DDBJ databases">
        <title>Chromosome-scale genome assembly of the Allis shad, Alosa alosa.</title>
        <authorList>
            <person name="Margot Z."/>
            <person name="Christophe K."/>
            <person name="Cabau C."/>
            <person name="Louis A."/>
            <person name="Berthelot C."/>
            <person name="Parey E."/>
            <person name="Roest Crollius H."/>
            <person name="Montfort J."/>
            <person name="Robinson-Rechavi M."/>
            <person name="Bucao C."/>
            <person name="Bouchez O."/>
            <person name="Gislard M."/>
            <person name="Lluch J."/>
            <person name="Milhes M."/>
            <person name="Lampietro C."/>
            <person name="Lopez Roques C."/>
            <person name="Donnadieu C."/>
            <person name="Braasch I."/>
            <person name="Desvignes T."/>
            <person name="Postlethwait J."/>
            <person name="Bobe J."/>
            <person name="Guiguen Y."/>
        </authorList>
    </citation>
    <scope>NUCLEOTIDE SEQUENCE</scope>
    <source>
        <strain evidence="14">M-15738</strain>
        <tissue evidence="14">Blood</tissue>
    </source>
</reference>
<feature type="transmembrane region" description="Helical" evidence="12">
    <location>
        <begin position="172"/>
        <end position="193"/>
    </location>
</feature>
<evidence type="ECO:0000259" key="13">
    <source>
        <dbReference type="PROSITE" id="PS50259"/>
    </source>
</evidence>
<evidence type="ECO:0000256" key="7">
    <source>
        <dbReference type="ARBA" id="ARBA00023170"/>
    </source>
</evidence>
<gene>
    <name evidence="14" type="ORF">AALO_G00036970</name>
</gene>
<feature type="compositionally biased region" description="Pro residues" evidence="11">
    <location>
        <begin position="444"/>
        <end position="481"/>
    </location>
</feature>
<proteinExistence type="inferred from homology"/>
<evidence type="ECO:0000256" key="11">
    <source>
        <dbReference type="SAM" id="MobiDB-lite"/>
    </source>
</evidence>
<feature type="coiled-coil region" evidence="10">
    <location>
        <begin position="363"/>
        <end position="397"/>
    </location>
</feature>
<keyword evidence="4 12" id="KW-1133">Transmembrane helix</keyword>
<feature type="region of interest" description="Disordered" evidence="11">
    <location>
        <begin position="425"/>
        <end position="590"/>
    </location>
</feature>
<feature type="compositionally biased region" description="Low complexity" evidence="11">
    <location>
        <begin position="537"/>
        <end position="550"/>
    </location>
</feature>
<accession>A0AAV6H8P6</accession>
<keyword evidence="10" id="KW-0175">Coiled coil</keyword>
<evidence type="ECO:0000313" key="14">
    <source>
        <dbReference type="EMBL" id="KAG5282984.1"/>
    </source>
</evidence>
<feature type="transmembrane region" description="Helical" evidence="12">
    <location>
        <begin position="264"/>
        <end position="282"/>
    </location>
</feature>
<feature type="transmembrane region" description="Helical" evidence="12">
    <location>
        <begin position="91"/>
        <end position="111"/>
    </location>
</feature>
<keyword evidence="6 12" id="KW-0472">Membrane</keyword>
<feature type="compositionally biased region" description="Basic and acidic residues" evidence="11">
    <location>
        <begin position="701"/>
        <end position="710"/>
    </location>
</feature>
<feature type="domain" description="G-protein coupled receptors family 3 profile" evidence="13">
    <location>
        <begin position="54"/>
        <end position="319"/>
    </location>
</feature>
<feature type="compositionally biased region" description="Low complexity" evidence="11">
    <location>
        <begin position="650"/>
        <end position="660"/>
    </location>
</feature>
<comment type="caution">
    <text evidence="14">The sequence shown here is derived from an EMBL/GenBank/DDBJ whole genome shotgun (WGS) entry which is preliminary data.</text>
</comment>
<feature type="compositionally biased region" description="Basic and acidic residues" evidence="11">
    <location>
        <begin position="629"/>
        <end position="639"/>
    </location>
</feature>
<keyword evidence="8" id="KW-0325">Glycoprotein</keyword>
<dbReference type="PANTHER" id="PTHR10519">
    <property type="entry name" value="GABA-B RECEPTOR"/>
    <property type="match status" value="1"/>
</dbReference>
<feature type="compositionally biased region" description="Basic and acidic residues" evidence="11">
    <location>
        <begin position="750"/>
        <end position="760"/>
    </location>
</feature>
<keyword evidence="7" id="KW-0675">Receptor</keyword>
<dbReference type="GO" id="GO:0007214">
    <property type="term" value="P:gamma-aminobutyric acid signaling pathway"/>
    <property type="evidence" value="ECO:0007669"/>
    <property type="project" value="TreeGrafter"/>
</dbReference>
<keyword evidence="3 12" id="KW-0812">Transmembrane</keyword>
<evidence type="ECO:0000313" key="15">
    <source>
        <dbReference type="Proteomes" id="UP000823561"/>
    </source>
</evidence>
<dbReference type="Pfam" id="PF00003">
    <property type="entry name" value="7tm_3"/>
    <property type="match status" value="1"/>
</dbReference>
<evidence type="ECO:0000256" key="5">
    <source>
        <dbReference type="ARBA" id="ARBA00023040"/>
    </source>
</evidence>
<keyword evidence="5" id="KW-0297">G-protein coupled receptor</keyword>
<evidence type="ECO:0000256" key="3">
    <source>
        <dbReference type="ARBA" id="ARBA00022692"/>
    </source>
</evidence>
<sequence length="877" mass="95773">MQSGQNCSSECVSGVCSIHPTLSSQEGWDVLQRLCTLTTGRGVEVQGRSLSPVLCAVVWTLLSCGILLAIFFLLFTLRFRNNRIVKMSSPNLNVLTLCGSILTYSSGFLFAIEEQMLMQRVGPRAVLQAHIWTLCIGTTLVFGPILGKTWRLYRVFTQRIPDKRVIIRDIQLMGLVVLLILVDILVLGTWGLADPIKCARSVGAVVKVVGVDVSYSLSQLDSCSSQYSDIWVILLSILKGSLLLYGTYLAGLTSNVSLPPVNQSLTIMAAVCLVTVSSSVAIPVSRYLQAWPNVVYSVVSGAIFICTLAIDCLLFVPQLTQWRQFEEEMNPNSSQMSKYFSSPSRSLRSMYSEDEIYYLLGENTSMKRLINEKNAVIDSLQEQVNNAKDKLLKLMGHPPMEGEMDSSNTNLNSCSTQTTVVQADMAATTPPSSESQPSGSTLPLPLPLPLPPPMPPPMPTSPPPYVPPPAAPPSALAPPPVSSASNERSSSSPPHPHLHPRPLSPPPGVGGASQGSHSNQRRAVLSPERFCLDDVASKPPAGSSSAPGLATVEEASVTSPVPHPNQVLPGPALLSPTRSGTARSDSVGPTEDTIVLLPPVTGGAWQGFVSNEQLQEILKELSVDARGRSASFRSHDPTRRPSVNQVQDELSPLSPRSPCSPFYFHYPSISPYAMRKRRPPFYPHRSSPHNTALGQPAGRCRGTERPERQQSQETGEPANDLVLRNEESNKEVEVDEAEERGAHGSPRWQRRQERRRERCRTQRGAAPPPRRCSITPYSGQSGHRLATSDPEGGSRRNQEVELRVDPYGYSDSDSDSSSEDYCYYHHPYCDSCMQGTYASSSDSMSETSDSEYGAVYDLCHATHPVVNFNEDLKPTFV</sequence>
<dbReference type="PANTHER" id="PTHR10519:SF20">
    <property type="entry name" value="G-PROTEIN COUPLED RECEPTOR 156-RELATED"/>
    <property type="match status" value="1"/>
</dbReference>
<feature type="transmembrane region" description="Helical" evidence="12">
    <location>
        <begin position="56"/>
        <end position="79"/>
    </location>
</feature>
<dbReference type="PROSITE" id="PS50259">
    <property type="entry name" value="G_PROTEIN_RECEP_F3_4"/>
    <property type="match status" value="1"/>
</dbReference>
<keyword evidence="9" id="KW-0807">Transducer</keyword>
<feature type="transmembrane region" description="Helical" evidence="12">
    <location>
        <begin position="294"/>
        <end position="316"/>
    </location>
</feature>
<feature type="compositionally biased region" description="Low complexity" evidence="11">
    <location>
        <begin position="482"/>
        <end position="492"/>
    </location>
</feature>
<dbReference type="GO" id="GO:0004965">
    <property type="term" value="F:G protein-coupled GABA receptor activity"/>
    <property type="evidence" value="ECO:0007669"/>
    <property type="project" value="InterPro"/>
</dbReference>
<dbReference type="EMBL" id="JADWDJ010000003">
    <property type="protein sequence ID" value="KAG5282984.1"/>
    <property type="molecule type" value="Genomic_DNA"/>
</dbReference>
<evidence type="ECO:0000256" key="8">
    <source>
        <dbReference type="ARBA" id="ARBA00023180"/>
    </source>
</evidence>